<dbReference type="EC" id="1.11.1.7" evidence="5 22"/>
<evidence type="ECO:0000256" key="22">
    <source>
        <dbReference type="RuleBase" id="RU362060"/>
    </source>
</evidence>
<evidence type="ECO:0000256" key="9">
    <source>
        <dbReference type="ARBA" id="ARBA00022723"/>
    </source>
</evidence>
<feature type="binding site" evidence="19">
    <location>
        <position position="101"/>
    </location>
    <ligand>
        <name>Ca(2+)</name>
        <dbReference type="ChEBI" id="CHEBI:29108"/>
        <label>1</label>
    </ligand>
</feature>
<keyword evidence="9 19" id="KW-0479">Metal-binding</keyword>
<dbReference type="AlphaFoldDB" id="A0AAD8HHI0"/>
<feature type="binding site" evidence="19">
    <location>
        <position position="92"/>
    </location>
    <ligand>
        <name>Ca(2+)</name>
        <dbReference type="ChEBI" id="CHEBI:29108"/>
        <label>1</label>
    </ligand>
</feature>
<feature type="chain" id="PRO_5041767352" description="Peroxidase" evidence="22">
    <location>
        <begin position="27"/>
        <end position="345"/>
    </location>
</feature>
<evidence type="ECO:0000256" key="11">
    <source>
        <dbReference type="ARBA" id="ARBA00022837"/>
    </source>
</evidence>
<evidence type="ECO:0000256" key="1">
    <source>
        <dbReference type="ARBA" id="ARBA00000189"/>
    </source>
</evidence>
<evidence type="ECO:0000256" key="13">
    <source>
        <dbReference type="ARBA" id="ARBA00023004"/>
    </source>
</evidence>
<dbReference type="Proteomes" id="UP001237642">
    <property type="component" value="Unassembled WGS sequence"/>
</dbReference>
<evidence type="ECO:0000256" key="14">
    <source>
        <dbReference type="ARBA" id="ARBA00023157"/>
    </source>
</evidence>
<dbReference type="GO" id="GO:0042744">
    <property type="term" value="P:hydrogen peroxide catabolic process"/>
    <property type="evidence" value="ECO:0007669"/>
    <property type="project" value="UniProtKB-KW"/>
</dbReference>
<evidence type="ECO:0000256" key="18">
    <source>
        <dbReference type="PIRSR" id="PIRSR600823-2"/>
    </source>
</evidence>
<reference evidence="24" key="2">
    <citation type="submission" date="2023-05" db="EMBL/GenBank/DDBJ databases">
        <authorList>
            <person name="Schelkunov M.I."/>
        </authorList>
    </citation>
    <scope>NUCLEOTIDE SEQUENCE</scope>
    <source>
        <strain evidence="24">Hsosn_3</strain>
        <tissue evidence="24">Leaf</tissue>
    </source>
</reference>
<dbReference type="PANTHER" id="PTHR31517">
    <property type="match status" value="1"/>
</dbReference>
<comment type="catalytic activity">
    <reaction evidence="1 22">
        <text>2 a phenolic donor + H2O2 = 2 a phenolic radical donor + 2 H2O</text>
        <dbReference type="Rhea" id="RHEA:56136"/>
        <dbReference type="ChEBI" id="CHEBI:15377"/>
        <dbReference type="ChEBI" id="CHEBI:16240"/>
        <dbReference type="ChEBI" id="CHEBI:139520"/>
        <dbReference type="ChEBI" id="CHEBI:139521"/>
        <dbReference type="EC" id="1.11.1.7"/>
    </reaction>
</comment>
<dbReference type="GO" id="GO:0005576">
    <property type="term" value="C:extracellular region"/>
    <property type="evidence" value="ECO:0007669"/>
    <property type="project" value="UniProtKB-SubCell"/>
</dbReference>
<feature type="domain" description="Plant heme peroxidase family profile" evidence="23">
    <location>
        <begin position="50"/>
        <end position="343"/>
    </location>
</feature>
<comment type="cofactor">
    <cofactor evidence="19 22">
        <name>heme b</name>
        <dbReference type="ChEBI" id="CHEBI:60344"/>
    </cofactor>
    <text evidence="19 22">Binds 1 heme b (iron(II)-protoporphyrin IX) group per subunit.</text>
</comment>
<evidence type="ECO:0000256" key="21">
    <source>
        <dbReference type="PIRSR" id="PIRSR600823-5"/>
    </source>
</evidence>
<accession>A0AAD8HHI0</accession>
<protein>
    <recommendedName>
        <fullName evidence="5 22">Peroxidase</fullName>
        <ecNumber evidence="5 22">1.11.1.7</ecNumber>
    </recommendedName>
</protein>
<feature type="binding site" evidence="19">
    <location>
        <position position="265"/>
    </location>
    <ligand>
        <name>Ca(2+)</name>
        <dbReference type="ChEBI" id="CHEBI:29108"/>
        <label>2</label>
    </ligand>
</feature>
<dbReference type="EMBL" id="JAUIZM010000009">
    <property type="protein sequence ID" value="KAK1367326.1"/>
    <property type="molecule type" value="Genomic_DNA"/>
</dbReference>
<evidence type="ECO:0000259" key="23">
    <source>
        <dbReference type="PROSITE" id="PS50873"/>
    </source>
</evidence>
<comment type="similarity">
    <text evidence="22">Belongs to the peroxidase family. Classical plant (class III) peroxidase subfamily.</text>
</comment>
<feature type="binding site" evidence="18">
    <location>
        <position position="183"/>
    </location>
    <ligand>
        <name>substrate</name>
    </ligand>
</feature>
<evidence type="ECO:0000256" key="7">
    <source>
        <dbReference type="ARBA" id="ARBA00022559"/>
    </source>
</evidence>
<feature type="binding site" evidence="19">
    <location>
        <position position="99"/>
    </location>
    <ligand>
        <name>Ca(2+)</name>
        <dbReference type="ChEBI" id="CHEBI:29108"/>
        <label>1</label>
    </ligand>
</feature>
<dbReference type="GO" id="GO:0140825">
    <property type="term" value="F:lactoperoxidase activity"/>
    <property type="evidence" value="ECO:0007669"/>
    <property type="project" value="UniProtKB-EC"/>
</dbReference>
<feature type="signal peptide" evidence="22">
    <location>
        <begin position="1"/>
        <end position="26"/>
    </location>
</feature>
<keyword evidence="13 19" id="KW-0408">Iron</keyword>
<evidence type="ECO:0000256" key="8">
    <source>
        <dbReference type="ARBA" id="ARBA00022617"/>
    </source>
</evidence>
<proteinExistence type="inferred from homology"/>
<dbReference type="GO" id="GO:0046872">
    <property type="term" value="F:metal ion binding"/>
    <property type="evidence" value="ECO:0007669"/>
    <property type="project" value="UniProtKB-UniRule"/>
</dbReference>
<dbReference type="FunFam" id="1.10.420.10:FF:000001">
    <property type="entry name" value="Peroxidase"/>
    <property type="match status" value="1"/>
</dbReference>
<feature type="binding site" evidence="19">
    <location>
        <position position="262"/>
    </location>
    <ligand>
        <name>Ca(2+)</name>
        <dbReference type="ChEBI" id="CHEBI:29108"/>
        <label>2</label>
    </ligand>
</feature>
<feature type="binding site" evidence="19">
    <location>
        <position position="97"/>
    </location>
    <ligand>
        <name>Ca(2+)</name>
        <dbReference type="ChEBI" id="CHEBI:29108"/>
        <label>1</label>
    </ligand>
</feature>
<keyword evidence="25" id="KW-1185">Reference proteome</keyword>
<feature type="site" description="Transition state stabilizer" evidence="20">
    <location>
        <position position="87"/>
    </location>
</feature>
<keyword evidence="11 19" id="KW-0106">Calcium</keyword>
<dbReference type="PROSITE" id="PS00435">
    <property type="entry name" value="PEROXIDASE_1"/>
    <property type="match status" value="1"/>
</dbReference>
<feature type="disulfide bond" evidence="21">
    <location>
        <begin position="60"/>
        <end position="136"/>
    </location>
</feature>
<feature type="binding site" evidence="19">
    <location>
        <position position="270"/>
    </location>
    <ligand>
        <name>Ca(2+)</name>
        <dbReference type="ChEBI" id="CHEBI:29108"/>
        <label>2</label>
    </ligand>
</feature>
<evidence type="ECO:0000313" key="25">
    <source>
        <dbReference type="Proteomes" id="UP001237642"/>
    </source>
</evidence>
<evidence type="ECO:0000313" key="24">
    <source>
        <dbReference type="EMBL" id="KAK1367326.1"/>
    </source>
</evidence>
<name>A0AAD8HHI0_9APIA</name>
<keyword evidence="15" id="KW-0325">Glycoprotein</keyword>
<dbReference type="InterPro" id="IPR033905">
    <property type="entry name" value="Secretory_peroxidase"/>
</dbReference>
<dbReference type="InterPro" id="IPR019794">
    <property type="entry name" value="Peroxidases_AS"/>
</dbReference>
<evidence type="ECO:0000256" key="20">
    <source>
        <dbReference type="PIRSR" id="PIRSR600823-4"/>
    </source>
</evidence>
<dbReference type="Pfam" id="PF00141">
    <property type="entry name" value="peroxidase"/>
    <property type="match status" value="1"/>
</dbReference>
<keyword evidence="14 21" id="KW-1015">Disulfide bond</keyword>
<evidence type="ECO:0000256" key="12">
    <source>
        <dbReference type="ARBA" id="ARBA00023002"/>
    </source>
</evidence>
<evidence type="ECO:0000256" key="5">
    <source>
        <dbReference type="ARBA" id="ARBA00012313"/>
    </source>
</evidence>
<feature type="binding site" evidence="19">
    <location>
        <position position="214"/>
    </location>
    <ligand>
        <name>Ca(2+)</name>
        <dbReference type="ChEBI" id="CHEBI:29108"/>
        <label>2</label>
    </ligand>
</feature>
<dbReference type="InterPro" id="IPR000823">
    <property type="entry name" value="Peroxidase_pln"/>
</dbReference>
<keyword evidence="10 22" id="KW-0732">Signal</keyword>
<evidence type="ECO:0000256" key="2">
    <source>
        <dbReference type="ARBA" id="ARBA00002322"/>
    </source>
</evidence>
<evidence type="ECO:0000256" key="6">
    <source>
        <dbReference type="ARBA" id="ARBA00022525"/>
    </source>
</evidence>
<feature type="disulfide bond" evidence="21">
    <location>
        <begin position="142"/>
        <end position="339"/>
    </location>
</feature>
<evidence type="ECO:0000256" key="3">
    <source>
        <dbReference type="ARBA" id="ARBA00004613"/>
    </source>
</evidence>
<reference evidence="24" key="1">
    <citation type="submission" date="2023-02" db="EMBL/GenBank/DDBJ databases">
        <title>Genome of toxic invasive species Heracleum sosnowskyi carries increased number of genes despite the absence of recent whole-genome duplications.</title>
        <authorList>
            <person name="Schelkunov M."/>
            <person name="Shtratnikova V."/>
            <person name="Makarenko M."/>
            <person name="Klepikova A."/>
            <person name="Omelchenko D."/>
            <person name="Novikova G."/>
            <person name="Obukhova E."/>
            <person name="Bogdanov V."/>
            <person name="Penin A."/>
            <person name="Logacheva M."/>
        </authorList>
    </citation>
    <scope>NUCLEOTIDE SEQUENCE</scope>
    <source>
        <strain evidence="24">Hsosn_3</strain>
        <tissue evidence="24">Leaf</tissue>
    </source>
</reference>
<keyword evidence="16 22" id="KW-0376">Hydrogen peroxide</keyword>
<dbReference type="Gene3D" id="1.10.520.10">
    <property type="match status" value="1"/>
</dbReference>
<evidence type="ECO:0000256" key="16">
    <source>
        <dbReference type="ARBA" id="ARBA00023324"/>
    </source>
</evidence>
<gene>
    <name evidence="24" type="ORF">POM88_042887</name>
</gene>
<comment type="similarity">
    <text evidence="4">Belongs to the peroxidase family. Ascorbate peroxidase subfamily.</text>
</comment>
<dbReference type="SUPFAM" id="SSF48113">
    <property type="entry name" value="Heme-dependent peroxidases"/>
    <property type="match status" value="1"/>
</dbReference>
<comment type="caution">
    <text evidence="24">The sequence shown here is derived from an EMBL/GenBank/DDBJ whole genome shotgun (WGS) entry which is preliminary data.</text>
</comment>
<comment type="function">
    <text evidence="2">Removal of H(2)O(2), oxidation of toxic reductants, biosynthesis and degradation of lignin, suberization, auxin catabolism, response to environmental stresses such as wounding, pathogen attack and oxidative stress. These functions might be dependent on each isozyme/isoform in each plant tissue.</text>
</comment>
<dbReference type="Gene3D" id="1.10.420.10">
    <property type="entry name" value="Peroxidase, domain 2"/>
    <property type="match status" value="1"/>
</dbReference>
<dbReference type="PROSITE" id="PS00436">
    <property type="entry name" value="PEROXIDASE_2"/>
    <property type="match status" value="1"/>
</dbReference>
<keyword evidence="12 22" id="KW-0560">Oxidoreductase</keyword>
<dbReference type="InterPro" id="IPR010255">
    <property type="entry name" value="Haem_peroxidase_sf"/>
</dbReference>
<keyword evidence="7 22" id="KW-0575">Peroxidase</keyword>
<dbReference type="FunFam" id="1.10.520.10:FF:000006">
    <property type="entry name" value="Peroxidase"/>
    <property type="match status" value="1"/>
</dbReference>
<dbReference type="PANTHER" id="PTHR31517:SF17">
    <property type="entry name" value="PEROXIDASE 6"/>
    <property type="match status" value="1"/>
</dbReference>
<dbReference type="InterPro" id="IPR002016">
    <property type="entry name" value="Haem_peroxidase"/>
</dbReference>
<evidence type="ECO:0000256" key="17">
    <source>
        <dbReference type="PIRSR" id="PIRSR600823-1"/>
    </source>
</evidence>
<evidence type="ECO:0000256" key="19">
    <source>
        <dbReference type="PIRSR" id="PIRSR600823-3"/>
    </source>
</evidence>
<sequence>MEIELMKLSFCIAIVLFLNCIGNARASLGISSQRGKPAGGSKFVLRPEDRLSLEYYHKSCPQLEGIIQQKLHGLVKKDNTLAASIIRLHFHDCFVRGCDASILLNHQGSERSAEVSKTLRGFNIIDEIKSEVEKKCPKTVSCADILVAAARDATIMVGGPFWEVPFGRKDGLISISKEANMVPHGQENVTQLIKQFEINGLNMLDLVILSGSHTIGRSSCSAIHQRLFNFNNTRKSDPSIDTSYLRYLKKKCNRLDNFVHLDIATPRTFDEVYYKNLEKKTGLLSTDQLLYSDQRTASLVHALASQPELFVIQFGVSMVKLGNVGVLTGKDQGEIRLNCNYVNKA</sequence>
<dbReference type="CDD" id="cd00693">
    <property type="entry name" value="secretory_peroxidase"/>
    <property type="match status" value="1"/>
</dbReference>
<keyword evidence="6 22" id="KW-0964">Secreted</keyword>
<feature type="disulfide bond" evidence="21">
    <location>
        <begin position="93"/>
        <end position="98"/>
    </location>
</feature>
<evidence type="ECO:0000256" key="10">
    <source>
        <dbReference type="ARBA" id="ARBA00022729"/>
    </source>
</evidence>
<keyword evidence="8 22" id="KW-0349">Heme</keyword>
<dbReference type="GO" id="GO:0006979">
    <property type="term" value="P:response to oxidative stress"/>
    <property type="evidence" value="ECO:0007669"/>
    <property type="project" value="UniProtKB-UniRule"/>
</dbReference>
<dbReference type="PRINTS" id="PR00458">
    <property type="entry name" value="PEROXIDASE"/>
</dbReference>
<comment type="cofactor">
    <cofactor evidence="19 22">
        <name>Ca(2+)</name>
        <dbReference type="ChEBI" id="CHEBI:29108"/>
    </cofactor>
    <text evidence="19 22">Binds 2 calcium ions per subunit.</text>
</comment>
<dbReference type="InterPro" id="IPR019793">
    <property type="entry name" value="Peroxidases_heam-ligand_BS"/>
</dbReference>
<evidence type="ECO:0000256" key="15">
    <source>
        <dbReference type="ARBA" id="ARBA00023180"/>
    </source>
</evidence>
<organism evidence="24 25">
    <name type="scientific">Heracleum sosnowskyi</name>
    <dbReference type="NCBI Taxonomy" id="360622"/>
    <lineage>
        <taxon>Eukaryota</taxon>
        <taxon>Viridiplantae</taxon>
        <taxon>Streptophyta</taxon>
        <taxon>Embryophyta</taxon>
        <taxon>Tracheophyta</taxon>
        <taxon>Spermatophyta</taxon>
        <taxon>Magnoliopsida</taxon>
        <taxon>eudicotyledons</taxon>
        <taxon>Gunneridae</taxon>
        <taxon>Pentapetalae</taxon>
        <taxon>asterids</taxon>
        <taxon>campanulids</taxon>
        <taxon>Apiales</taxon>
        <taxon>Apiaceae</taxon>
        <taxon>Apioideae</taxon>
        <taxon>apioid superclade</taxon>
        <taxon>Tordylieae</taxon>
        <taxon>Tordyliinae</taxon>
        <taxon>Heracleum</taxon>
    </lineage>
</organism>
<comment type="subcellular location">
    <subcellularLocation>
        <location evidence="3 22">Secreted</location>
    </subcellularLocation>
</comment>
<dbReference type="PROSITE" id="PS50873">
    <property type="entry name" value="PEROXIDASE_4"/>
    <property type="match status" value="1"/>
</dbReference>
<evidence type="ECO:0000256" key="4">
    <source>
        <dbReference type="ARBA" id="ARBA00006873"/>
    </source>
</evidence>
<feature type="binding site" description="axial binding residue" evidence="19">
    <location>
        <position position="213"/>
    </location>
    <ligand>
        <name>heme b</name>
        <dbReference type="ChEBI" id="CHEBI:60344"/>
    </ligand>
    <ligandPart>
        <name>Fe</name>
        <dbReference type="ChEBI" id="CHEBI:18248"/>
    </ligandPart>
</feature>
<feature type="active site" description="Proton acceptor" evidence="17">
    <location>
        <position position="91"/>
    </location>
</feature>
<dbReference type="GO" id="GO:0020037">
    <property type="term" value="F:heme binding"/>
    <property type="evidence" value="ECO:0007669"/>
    <property type="project" value="UniProtKB-UniRule"/>
</dbReference>
<feature type="disulfide bond" evidence="21">
    <location>
        <begin position="220"/>
        <end position="252"/>
    </location>
</feature>
<dbReference type="PRINTS" id="PR00461">
    <property type="entry name" value="PLPEROXIDASE"/>
</dbReference>
<feature type="binding site" evidence="19">
    <location>
        <position position="95"/>
    </location>
    <ligand>
        <name>Ca(2+)</name>
        <dbReference type="ChEBI" id="CHEBI:29108"/>
        <label>1</label>
    </ligand>
</feature>
<feature type="binding site" evidence="19">
    <location>
        <position position="110"/>
    </location>
    <ligand>
        <name>Ca(2+)</name>
        <dbReference type="ChEBI" id="CHEBI:29108"/>
        <label>1</label>
    </ligand>
</feature>